<feature type="domain" description="C2H2-type" evidence="8">
    <location>
        <begin position="363"/>
        <end position="391"/>
    </location>
</feature>
<dbReference type="InterPro" id="IPR050329">
    <property type="entry name" value="GLI_C2H2-zinc-finger"/>
</dbReference>
<evidence type="ECO:0000256" key="2">
    <source>
        <dbReference type="ARBA" id="ARBA00022723"/>
    </source>
</evidence>
<evidence type="ECO:0000259" key="8">
    <source>
        <dbReference type="PROSITE" id="PS50157"/>
    </source>
</evidence>
<dbReference type="InterPro" id="IPR036236">
    <property type="entry name" value="Znf_C2H2_sf"/>
</dbReference>
<evidence type="ECO:0000256" key="4">
    <source>
        <dbReference type="ARBA" id="ARBA00022771"/>
    </source>
</evidence>
<dbReference type="HOGENOM" id="CLU_028030_0_0_1"/>
<keyword evidence="3" id="KW-0677">Repeat</keyword>
<evidence type="ECO:0000256" key="3">
    <source>
        <dbReference type="ARBA" id="ARBA00022737"/>
    </source>
</evidence>
<dbReference type="PANTHER" id="PTHR19818:SF139">
    <property type="entry name" value="PAIR-RULE PROTEIN ODD-PAIRED"/>
    <property type="match status" value="1"/>
</dbReference>
<feature type="region of interest" description="Disordered" evidence="7">
    <location>
        <begin position="454"/>
        <end position="515"/>
    </location>
</feature>
<evidence type="ECO:0000256" key="6">
    <source>
        <dbReference type="PROSITE-ProRule" id="PRU00042"/>
    </source>
</evidence>
<dbReference type="GO" id="GO:0000978">
    <property type="term" value="F:RNA polymerase II cis-regulatory region sequence-specific DNA binding"/>
    <property type="evidence" value="ECO:0007669"/>
    <property type="project" value="TreeGrafter"/>
</dbReference>
<dbReference type="InParanoid" id="H3CRF6"/>
<evidence type="ECO:0000256" key="5">
    <source>
        <dbReference type="ARBA" id="ARBA00022833"/>
    </source>
</evidence>
<protein>
    <submittedName>
        <fullName evidence="9">Zinc finger protein 384 b</fullName>
    </submittedName>
</protein>
<dbReference type="GO" id="GO:0005634">
    <property type="term" value="C:nucleus"/>
    <property type="evidence" value="ECO:0007669"/>
    <property type="project" value="UniProtKB-ARBA"/>
</dbReference>
<keyword evidence="5" id="KW-0862">Zinc</keyword>
<dbReference type="PROSITE" id="PS50157">
    <property type="entry name" value="ZINC_FINGER_C2H2_2"/>
    <property type="match status" value="8"/>
</dbReference>
<dbReference type="GeneTree" id="ENSGT00940000156904"/>
<dbReference type="FunFam" id="3.30.160.60:FF:000065">
    <property type="entry name" value="B-cell CLL/lymphoma 6, member B"/>
    <property type="match status" value="1"/>
</dbReference>
<dbReference type="FunFam" id="3.30.160.60:FF:000216">
    <property type="entry name" value="Zinc finger protein 384 like"/>
    <property type="match status" value="1"/>
</dbReference>
<dbReference type="GO" id="GO:0000981">
    <property type="term" value="F:DNA-binding transcription factor activity, RNA polymerase II-specific"/>
    <property type="evidence" value="ECO:0007669"/>
    <property type="project" value="TreeGrafter"/>
</dbReference>
<evidence type="ECO:0000313" key="10">
    <source>
        <dbReference type="Proteomes" id="UP000007303"/>
    </source>
</evidence>
<feature type="compositionally biased region" description="Low complexity" evidence="7">
    <location>
        <begin position="492"/>
        <end position="506"/>
    </location>
</feature>
<accession>H3CRF6</accession>
<dbReference type="GO" id="GO:0000122">
    <property type="term" value="P:negative regulation of transcription by RNA polymerase II"/>
    <property type="evidence" value="ECO:0007669"/>
    <property type="project" value="TreeGrafter"/>
</dbReference>
<proteinExistence type="inferred from homology"/>
<keyword evidence="2" id="KW-0479">Metal-binding</keyword>
<dbReference type="FunFam" id="3.30.160.60:FF:000233">
    <property type="entry name" value="Putative zinc finger protein 362"/>
    <property type="match status" value="2"/>
</dbReference>
<feature type="domain" description="C2H2-type" evidence="8">
    <location>
        <begin position="247"/>
        <end position="274"/>
    </location>
</feature>
<comment type="similarity">
    <text evidence="1">Belongs to the krueppel C2H2-type zinc-finger protein family.</text>
</comment>
<keyword evidence="4 6" id="KW-0863">Zinc-finger</keyword>
<feature type="domain" description="C2H2-type" evidence="8">
    <location>
        <begin position="307"/>
        <end position="334"/>
    </location>
</feature>
<reference evidence="9" key="2">
    <citation type="submission" date="2025-08" db="UniProtKB">
        <authorList>
            <consortium name="Ensembl"/>
        </authorList>
    </citation>
    <scope>IDENTIFICATION</scope>
</reference>
<reference evidence="9" key="3">
    <citation type="submission" date="2025-09" db="UniProtKB">
        <authorList>
            <consortium name="Ensembl"/>
        </authorList>
    </citation>
    <scope>IDENTIFICATION</scope>
</reference>
<dbReference type="Pfam" id="PF00096">
    <property type="entry name" value="zf-C2H2"/>
    <property type="match status" value="7"/>
</dbReference>
<dbReference type="Proteomes" id="UP000007303">
    <property type="component" value="Unassembled WGS sequence"/>
</dbReference>
<organism evidence="9 10">
    <name type="scientific">Tetraodon nigroviridis</name>
    <name type="common">Spotted green pufferfish</name>
    <name type="synonym">Chelonodon nigroviridis</name>
    <dbReference type="NCBI Taxonomy" id="99883"/>
    <lineage>
        <taxon>Eukaryota</taxon>
        <taxon>Metazoa</taxon>
        <taxon>Chordata</taxon>
        <taxon>Craniata</taxon>
        <taxon>Vertebrata</taxon>
        <taxon>Euteleostomi</taxon>
        <taxon>Actinopterygii</taxon>
        <taxon>Neopterygii</taxon>
        <taxon>Teleostei</taxon>
        <taxon>Neoteleostei</taxon>
        <taxon>Acanthomorphata</taxon>
        <taxon>Eupercaria</taxon>
        <taxon>Tetraodontiformes</taxon>
        <taxon>Tetradontoidea</taxon>
        <taxon>Tetraodontidae</taxon>
        <taxon>Tetraodon</taxon>
    </lineage>
</organism>
<dbReference type="PROSITE" id="PS00028">
    <property type="entry name" value="ZINC_FINGER_C2H2_1"/>
    <property type="match status" value="6"/>
</dbReference>
<feature type="domain" description="C2H2-type" evidence="8">
    <location>
        <begin position="275"/>
        <end position="306"/>
    </location>
</feature>
<dbReference type="OMA" id="TETMPCP"/>
<feature type="domain" description="C2H2-type" evidence="8">
    <location>
        <begin position="219"/>
        <end position="246"/>
    </location>
</feature>
<dbReference type="PANTHER" id="PTHR19818">
    <property type="entry name" value="ZINC FINGER PROTEIN ZIC AND GLI"/>
    <property type="match status" value="1"/>
</dbReference>
<dbReference type="AlphaFoldDB" id="H3CRF6"/>
<feature type="domain" description="C2H2-type" evidence="8">
    <location>
        <begin position="335"/>
        <end position="362"/>
    </location>
</feature>
<dbReference type="InterPro" id="IPR013087">
    <property type="entry name" value="Znf_C2H2_type"/>
</dbReference>
<dbReference type="GO" id="GO:0008270">
    <property type="term" value="F:zinc ion binding"/>
    <property type="evidence" value="ECO:0007669"/>
    <property type="project" value="UniProtKB-KW"/>
</dbReference>
<dbReference type="STRING" id="99883.ENSTNIP00000010840"/>
<keyword evidence="10" id="KW-1185">Reference proteome</keyword>
<dbReference type="SUPFAM" id="SSF57667">
    <property type="entry name" value="beta-beta-alpha zinc fingers"/>
    <property type="match status" value="5"/>
</dbReference>
<dbReference type="FunFam" id="3.30.160.60:FF:000626">
    <property type="entry name" value="zinc finger protein 384 isoform X1"/>
    <property type="match status" value="1"/>
</dbReference>
<evidence type="ECO:0000256" key="1">
    <source>
        <dbReference type="ARBA" id="ARBA00006991"/>
    </source>
</evidence>
<evidence type="ECO:0000313" key="9">
    <source>
        <dbReference type="Ensembl" id="ENSTNIP00000010840.1"/>
    </source>
</evidence>
<dbReference type="SMART" id="SM00355">
    <property type="entry name" value="ZnF_C2H2"/>
    <property type="match status" value="8"/>
</dbReference>
<feature type="region of interest" description="Disordered" evidence="7">
    <location>
        <begin position="179"/>
        <end position="212"/>
    </location>
</feature>
<dbReference type="FunFam" id="3.30.160.60:FF:000377">
    <property type="entry name" value="zinc finger protein 362 isoform X4"/>
    <property type="match status" value="1"/>
</dbReference>
<feature type="domain" description="C2H2-type" evidence="8">
    <location>
        <begin position="422"/>
        <end position="449"/>
    </location>
</feature>
<feature type="domain" description="C2H2-type" evidence="8">
    <location>
        <begin position="392"/>
        <end position="419"/>
    </location>
</feature>
<evidence type="ECO:0000256" key="7">
    <source>
        <dbReference type="SAM" id="MobiDB-lite"/>
    </source>
</evidence>
<sequence>MEESHFNSSYFWSPISTVPGQIENAMFLNKMKEQQDKSGSFPTSSPSHYQTTVLTIPTSGTKTDGGAQAGIVAPVHPSHSTQNLLPVPSTGIMTAGVLFLPLWVEAGLVITTPQGTLVSPTSSQSFVSGHPAATTMIVSTLPSHGKVSAVTYSVAVVHSHLDKKEGDGASHMVVMPAPSKRGRKKKFPQVTTLPHHPGAPYNLANEDGEHSPKDSTKIYRCRMCAATFLNKSDMQIHSKSHTEAKPHKCPHCDKSFANSSYLAQHIRIHSGAKPYTCTYCQKSFRQLSHLQQHARYFRLNHTESKPHKCPHCTKSFANSSYLAQHIRIHTGVKPYTCDFCHKSFRQLSHLQQHGRFTPGDRPYRCTQPCEKAFTQLSNLQSHRRQHNKDKPYKCTFCNKGYIDSASLDVHMSTHTVKHAKIYSCGLCDRTYTSETYLVKHMEKHNPEQLTAPAVAAQQKRNQSQGLAGAQTPAGSANGGSSRTAGTGNGAMGRNQQGQSQSQSQRNYPPTEPISCPFDLHQYKTVSASDIQYKPVTVDKDLYLTVSTSAIQVEHLNS</sequence>
<dbReference type="Ensembl" id="ENSTNIT00000011022.1">
    <property type="protein sequence ID" value="ENSTNIP00000010840.1"/>
    <property type="gene ID" value="ENSTNIG00000008018.1"/>
</dbReference>
<dbReference type="Gene3D" id="3.30.160.60">
    <property type="entry name" value="Classic Zinc Finger"/>
    <property type="match status" value="7"/>
</dbReference>
<feature type="compositionally biased region" description="Polar residues" evidence="7">
    <location>
        <begin position="472"/>
        <end position="485"/>
    </location>
</feature>
<dbReference type="GO" id="GO:0045944">
    <property type="term" value="P:positive regulation of transcription by RNA polymerase II"/>
    <property type="evidence" value="ECO:0007669"/>
    <property type="project" value="TreeGrafter"/>
</dbReference>
<name>H3CRF6_TETNG</name>
<reference evidence="10" key="1">
    <citation type="journal article" date="2004" name="Nature">
        <title>Genome duplication in the teleost fish Tetraodon nigroviridis reveals the early vertebrate proto-karyotype.</title>
        <authorList>
            <person name="Jaillon O."/>
            <person name="Aury J.-M."/>
            <person name="Brunet F."/>
            <person name="Petit J.-L."/>
            <person name="Stange-Thomann N."/>
            <person name="Mauceli E."/>
            <person name="Bouneau L."/>
            <person name="Fischer C."/>
            <person name="Ozouf-Costaz C."/>
            <person name="Bernot A."/>
            <person name="Nicaud S."/>
            <person name="Jaffe D."/>
            <person name="Fisher S."/>
            <person name="Lutfalla G."/>
            <person name="Dossat C."/>
            <person name="Segurens B."/>
            <person name="Dasilva C."/>
            <person name="Salanoubat M."/>
            <person name="Levy M."/>
            <person name="Boudet N."/>
            <person name="Castellano S."/>
            <person name="Anthouard V."/>
            <person name="Jubin C."/>
            <person name="Castelli V."/>
            <person name="Katinka M."/>
            <person name="Vacherie B."/>
            <person name="Biemont C."/>
            <person name="Skalli Z."/>
            <person name="Cattolico L."/>
            <person name="Poulain J."/>
            <person name="De Berardinis V."/>
            <person name="Cruaud C."/>
            <person name="Duprat S."/>
            <person name="Brottier P."/>
            <person name="Coutanceau J.-P."/>
            <person name="Gouzy J."/>
            <person name="Parra G."/>
            <person name="Lardier G."/>
            <person name="Chapple C."/>
            <person name="McKernan K.J."/>
            <person name="McEwan P."/>
            <person name="Bosak S."/>
            <person name="Kellis M."/>
            <person name="Volff J.-N."/>
            <person name="Guigo R."/>
            <person name="Zody M.C."/>
            <person name="Mesirov J."/>
            <person name="Lindblad-Toh K."/>
            <person name="Birren B."/>
            <person name="Nusbaum C."/>
            <person name="Kahn D."/>
            <person name="Robinson-Rechavi M."/>
            <person name="Laudet V."/>
            <person name="Schachter V."/>
            <person name="Quetier F."/>
            <person name="Saurin W."/>
            <person name="Scarpelli C."/>
            <person name="Wincker P."/>
            <person name="Lander E.S."/>
            <person name="Weissenbach J."/>
            <person name="Roest Crollius H."/>
        </authorList>
    </citation>
    <scope>NUCLEOTIDE SEQUENCE [LARGE SCALE GENOMIC DNA]</scope>
</reference>